<evidence type="ECO:0000256" key="3">
    <source>
        <dbReference type="ARBA" id="ARBA00023125"/>
    </source>
</evidence>
<dbReference type="InterPro" id="IPR005119">
    <property type="entry name" value="LysR_subst-bd"/>
</dbReference>
<dbReference type="Gene3D" id="3.40.190.10">
    <property type="entry name" value="Periplasmic binding protein-like II"/>
    <property type="match status" value="2"/>
</dbReference>
<dbReference type="STRING" id="452662.SJA_C1-13710"/>
<keyword evidence="4" id="KW-0804">Transcription</keyword>
<evidence type="ECO:0000259" key="6">
    <source>
        <dbReference type="PROSITE" id="PS50931"/>
    </source>
</evidence>
<dbReference type="GO" id="GO:0003700">
    <property type="term" value="F:DNA-binding transcription factor activity"/>
    <property type="evidence" value="ECO:0007669"/>
    <property type="project" value="InterPro"/>
</dbReference>
<proteinExistence type="inferred from homology"/>
<dbReference type="PANTHER" id="PTHR30118:SF6">
    <property type="entry name" value="HTH-TYPE TRANSCRIPTIONAL REGULATOR LEUO"/>
    <property type="match status" value="1"/>
</dbReference>
<feature type="region of interest" description="Disordered" evidence="5">
    <location>
        <begin position="305"/>
        <end position="339"/>
    </location>
</feature>
<evidence type="ECO:0000256" key="4">
    <source>
        <dbReference type="ARBA" id="ARBA00023163"/>
    </source>
</evidence>
<organism evidence="7 8">
    <name type="scientific">Sphingobium indicum (strain DSM 16413 / CCM 7287 / MTCC 6362 / UT26 / NBRC 101211 / UT26S)</name>
    <name type="common">Sphingobium japonicum</name>
    <dbReference type="NCBI Taxonomy" id="452662"/>
    <lineage>
        <taxon>Bacteria</taxon>
        <taxon>Pseudomonadati</taxon>
        <taxon>Pseudomonadota</taxon>
        <taxon>Alphaproteobacteria</taxon>
        <taxon>Sphingomonadales</taxon>
        <taxon>Sphingomonadaceae</taxon>
        <taxon>Sphingobium</taxon>
    </lineage>
</organism>
<sequence>MELTQFDINLLRALDVLLQEKSVTRAARRLFVTQPAVSGSLQRLREIFQDPLLIRVGRGMELTPQGQALVEPVHEAILVIERLLQVGPSFHPRTSQRTFRFAMSDYCTHTILPGLMQRISIEAPNIRIAVAERFTKDFDPLQLGDLDMQITLDDQRVFADDDQFQAMNRMPLIEDRFVCVMSADHPASSPLTLAEYTRFSHAGANHDIPTVPDVAHRLAGVVPHDRVMIGSFTSQLFQLPGTDMIAIVPYELAAMLAPMLNLRIMEPPFAVDPITEAAFWHARNNSDPGHVWLRGLLQDISADIRSRREARQRRPDGREQRGRPGAVPSGSNRGRLKRL</sequence>
<dbReference type="SUPFAM" id="SSF46785">
    <property type="entry name" value="Winged helix' DNA-binding domain"/>
    <property type="match status" value="1"/>
</dbReference>
<feature type="domain" description="HTH lysR-type" evidence="6">
    <location>
        <begin position="6"/>
        <end position="63"/>
    </location>
</feature>
<comment type="similarity">
    <text evidence="1">Belongs to the LysR transcriptional regulatory family.</text>
</comment>
<dbReference type="Pfam" id="PF00126">
    <property type="entry name" value="HTH_1"/>
    <property type="match status" value="1"/>
</dbReference>
<dbReference type="KEGG" id="sjp:SJA_C1-13710"/>
<dbReference type="eggNOG" id="COG0583">
    <property type="taxonomic scope" value="Bacteria"/>
</dbReference>
<dbReference type="HOGENOM" id="CLU_039613_39_0_5"/>
<evidence type="ECO:0000256" key="1">
    <source>
        <dbReference type="ARBA" id="ARBA00009437"/>
    </source>
</evidence>
<evidence type="ECO:0000256" key="5">
    <source>
        <dbReference type="SAM" id="MobiDB-lite"/>
    </source>
</evidence>
<dbReference type="RefSeq" id="WP_013039759.1">
    <property type="nucleotide sequence ID" value="NC_014006.1"/>
</dbReference>
<dbReference type="GO" id="GO:0003677">
    <property type="term" value="F:DNA binding"/>
    <property type="evidence" value="ECO:0007669"/>
    <property type="project" value="UniProtKB-KW"/>
</dbReference>
<dbReference type="InterPro" id="IPR037402">
    <property type="entry name" value="YidZ_PBP2"/>
</dbReference>
<feature type="compositionally biased region" description="Basic and acidic residues" evidence="5">
    <location>
        <begin position="305"/>
        <end position="322"/>
    </location>
</feature>
<dbReference type="Gene3D" id="1.10.10.10">
    <property type="entry name" value="Winged helix-like DNA-binding domain superfamily/Winged helix DNA-binding domain"/>
    <property type="match status" value="1"/>
</dbReference>
<dbReference type="Proteomes" id="UP000007753">
    <property type="component" value="Chromosome 1"/>
</dbReference>
<dbReference type="InterPro" id="IPR000847">
    <property type="entry name" value="LysR_HTH_N"/>
</dbReference>
<evidence type="ECO:0000256" key="2">
    <source>
        <dbReference type="ARBA" id="ARBA00023015"/>
    </source>
</evidence>
<dbReference type="Pfam" id="PF03466">
    <property type="entry name" value="LysR_substrate"/>
    <property type="match status" value="1"/>
</dbReference>
<dbReference type="PANTHER" id="PTHR30118">
    <property type="entry name" value="HTH-TYPE TRANSCRIPTIONAL REGULATOR LEUO-RELATED"/>
    <property type="match status" value="1"/>
</dbReference>
<dbReference type="SUPFAM" id="SSF53850">
    <property type="entry name" value="Periplasmic binding protein-like II"/>
    <property type="match status" value="1"/>
</dbReference>
<name>D4Z0S3_SPHIU</name>
<dbReference type="GeneID" id="29272992"/>
<dbReference type="PROSITE" id="PS50931">
    <property type="entry name" value="HTH_LYSR"/>
    <property type="match status" value="1"/>
</dbReference>
<keyword evidence="8" id="KW-1185">Reference proteome</keyword>
<accession>D4Z0S3</accession>
<protein>
    <submittedName>
        <fullName evidence="7">LysR-family transcriptional regulator</fullName>
    </submittedName>
</protein>
<dbReference type="PRINTS" id="PR00039">
    <property type="entry name" value="HTHLYSR"/>
</dbReference>
<evidence type="ECO:0000313" key="8">
    <source>
        <dbReference type="Proteomes" id="UP000007753"/>
    </source>
</evidence>
<dbReference type="InterPro" id="IPR036388">
    <property type="entry name" value="WH-like_DNA-bd_sf"/>
</dbReference>
<dbReference type="CDD" id="cd08417">
    <property type="entry name" value="PBP2_Nitroaromatics_like"/>
    <property type="match status" value="1"/>
</dbReference>
<dbReference type="EMBL" id="AP010803">
    <property type="protein sequence ID" value="BAI96205.1"/>
    <property type="molecule type" value="Genomic_DNA"/>
</dbReference>
<keyword evidence="3" id="KW-0238">DNA-binding</keyword>
<dbReference type="InterPro" id="IPR050389">
    <property type="entry name" value="LysR-type_TF"/>
</dbReference>
<keyword evidence="2" id="KW-0805">Transcription regulation</keyword>
<gene>
    <name evidence="7" type="ordered locus">SJA_C1-13710</name>
</gene>
<dbReference type="InterPro" id="IPR036390">
    <property type="entry name" value="WH_DNA-bd_sf"/>
</dbReference>
<evidence type="ECO:0000313" key="7">
    <source>
        <dbReference type="EMBL" id="BAI96205.1"/>
    </source>
</evidence>
<dbReference type="AlphaFoldDB" id="D4Z0S3"/>
<reference evidence="7 8" key="1">
    <citation type="journal article" date="2010" name="J. Bacteriol.">
        <title>Complete genome sequence of the representative gamma-hexachlorocyclohexane-degrading bacterium Sphingobium japonicum UT26.</title>
        <authorList>
            <person name="Nagata Y."/>
            <person name="Ohtsubo Y."/>
            <person name="Endo R."/>
            <person name="Ichikawa N."/>
            <person name="Ankai A."/>
            <person name="Oguchi A."/>
            <person name="Fukui S."/>
            <person name="Fujita N."/>
            <person name="Tsuda M."/>
        </authorList>
    </citation>
    <scope>NUCLEOTIDE SEQUENCE [LARGE SCALE GENOMIC DNA]</scope>
    <source>
        <strain evidence="8">DSM 16413 / CCM 7287 / MTCC 6362 / UT26 / NBRC 101211 / UT26S</strain>
    </source>
</reference>